<protein>
    <submittedName>
        <fullName evidence="1">Uncharacterized protein</fullName>
    </submittedName>
</protein>
<name>A0AAD7IFK2_9AGAR</name>
<reference evidence="1" key="1">
    <citation type="submission" date="2023-03" db="EMBL/GenBank/DDBJ databases">
        <title>Massive genome expansion in bonnet fungi (Mycena s.s.) driven by repeated elements and novel gene families across ecological guilds.</title>
        <authorList>
            <consortium name="Lawrence Berkeley National Laboratory"/>
            <person name="Harder C.B."/>
            <person name="Miyauchi S."/>
            <person name="Viragh M."/>
            <person name="Kuo A."/>
            <person name="Thoen E."/>
            <person name="Andreopoulos B."/>
            <person name="Lu D."/>
            <person name="Skrede I."/>
            <person name="Drula E."/>
            <person name="Henrissat B."/>
            <person name="Morin E."/>
            <person name="Kohler A."/>
            <person name="Barry K."/>
            <person name="LaButti K."/>
            <person name="Morin E."/>
            <person name="Salamov A."/>
            <person name="Lipzen A."/>
            <person name="Mereny Z."/>
            <person name="Hegedus B."/>
            <person name="Baldrian P."/>
            <person name="Stursova M."/>
            <person name="Weitz H."/>
            <person name="Taylor A."/>
            <person name="Grigoriev I.V."/>
            <person name="Nagy L.G."/>
            <person name="Martin F."/>
            <person name="Kauserud H."/>
        </authorList>
    </citation>
    <scope>NUCLEOTIDE SEQUENCE</scope>
    <source>
        <strain evidence="1">CBHHK188m</strain>
    </source>
</reference>
<feature type="non-terminal residue" evidence="1">
    <location>
        <position position="138"/>
    </location>
</feature>
<dbReference type="EMBL" id="JARJLG010000120">
    <property type="protein sequence ID" value="KAJ7741964.1"/>
    <property type="molecule type" value="Genomic_DNA"/>
</dbReference>
<organism evidence="1 2">
    <name type="scientific">Mycena maculata</name>
    <dbReference type="NCBI Taxonomy" id="230809"/>
    <lineage>
        <taxon>Eukaryota</taxon>
        <taxon>Fungi</taxon>
        <taxon>Dikarya</taxon>
        <taxon>Basidiomycota</taxon>
        <taxon>Agaricomycotina</taxon>
        <taxon>Agaricomycetes</taxon>
        <taxon>Agaricomycetidae</taxon>
        <taxon>Agaricales</taxon>
        <taxon>Marasmiineae</taxon>
        <taxon>Mycenaceae</taxon>
        <taxon>Mycena</taxon>
    </lineage>
</organism>
<dbReference type="Proteomes" id="UP001215280">
    <property type="component" value="Unassembled WGS sequence"/>
</dbReference>
<proteinExistence type="predicted"/>
<evidence type="ECO:0000313" key="2">
    <source>
        <dbReference type="Proteomes" id="UP001215280"/>
    </source>
</evidence>
<sequence length="138" mass="15642">GVSTRAFSLIERVGERVEASAIKYRRARDALIALRGREACGDVRELKAADIQLDEEREVDAKASRKLGSIGSKAKRRQGGLSSKERTFSWIWTEGGGSADNDVELHDSVRVEWSKAKARKDRWEEEVQVLREEMKRVL</sequence>
<gene>
    <name evidence="1" type="ORF">DFH07DRAFT_750693</name>
</gene>
<comment type="caution">
    <text evidence="1">The sequence shown here is derived from an EMBL/GenBank/DDBJ whole genome shotgun (WGS) entry which is preliminary data.</text>
</comment>
<dbReference type="AlphaFoldDB" id="A0AAD7IFK2"/>
<accession>A0AAD7IFK2</accession>
<evidence type="ECO:0000313" key="1">
    <source>
        <dbReference type="EMBL" id="KAJ7741964.1"/>
    </source>
</evidence>
<keyword evidence="2" id="KW-1185">Reference proteome</keyword>